<keyword evidence="5" id="KW-1185">Reference proteome</keyword>
<dbReference type="GO" id="GO:0005634">
    <property type="term" value="C:nucleus"/>
    <property type="evidence" value="ECO:0007669"/>
    <property type="project" value="TreeGrafter"/>
</dbReference>
<organism evidence="3 5">
    <name type="scientific">Petrolisthes manimaculis</name>
    <dbReference type="NCBI Taxonomy" id="1843537"/>
    <lineage>
        <taxon>Eukaryota</taxon>
        <taxon>Metazoa</taxon>
        <taxon>Ecdysozoa</taxon>
        <taxon>Arthropoda</taxon>
        <taxon>Crustacea</taxon>
        <taxon>Multicrustacea</taxon>
        <taxon>Malacostraca</taxon>
        <taxon>Eumalacostraca</taxon>
        <taxon>Eucarida</taxon>
        <taxon>Decapoda</taxon>
        <taxon>Pleocyemata</taxon>
        <taxon>Anomura</taxon>
        <taxon>Galatheoidea</taxon>
        <taxon>Porcellanidae</taxon>
        <taxon>Petrolisthes</taxon>
    </lineage>
</organism>
<dbReference type="EMBL" id="JAWZYT010004344">
    <property type="protein sequence ID" value="KAK4294193.1"/>
    <property type="molecule type" value="Genomic_DNA"/>
</dbReference>
<evidence type="ECO:0000313" key="4">
    <source>
        <dbReference type="EMBL" id="KAK4304722.1"/>
    </source>
</evidence>
<keyword evidence="1" id="KW-0175">Coiled coil</keyword>
<feature type="compositionally biased region" description="Basic and acidic residues" evidence="2">
    <location>
        <begin position="478"/>
        <end position="490"/>
    </location>
</feature>
<dbReference type="PANTHER" id="PTHR13601">
    <property type="entry name" value="GAMETOGENETIN-BINDING PROTEIN 2"/>
    <property type="match status" value="1"/>
</dbReference>
<evidence type="ECO:0000256" key="2">
    <source>
        <dbReference type="SAM" id="MobiDB-lite"/>
    </source>
</evidence>
<feature type="compositionally biased region" description="Basic residues" evidence="2">
    <location>
        <begin position="499"/>
        <end position="518"/>
    </location>
</feature>
<feature type="coiled-coil region" evidence="1">
    <location>
        <begin position="355"/>
        <end position="390"/>
    </location>
</feature>
<dbReference type="EMBL" id="JAWZYT010002395">
    <property type="protein sequence ID" value="KAK4304722.1"/>
    <property type="molecule type" value="Genomic_DNA"/>
</dbReference>
<accession>A0AAE1NQA4</accession>
<dbReference type="InterPro" id="IPR026073">
    <property type="entry name" value="GGNBP2"/>
</dbReference>
<dbReference type="PANTHER" id="PTHR13601:SF2">
    <property type="entry name" value="GAMETOGENETIN-BINDING PROTEIN 2"/>
    <property type="match status" value="1"/>
</dbReference>
<reference evidence="3" key="1">
    <citation type="submission" date="2023-11" db="EMBL/GenBank/DDBJ databases">
        <title>Genome assemblies of two species of porcelain crab, Petrolisthes cinctipes and Petrolisthes manimaculis (Anomura: Porcellanidae).</title>
        <authorList>
            <person name="Angst P."/>
        </authorList>
    </citation>
    <scope>NUCLEOTIDE SEQUENCE</scope>
    <source>
        <strain evidence="3">PB745_02</strain>
        <tissue evidence="3">Gill</tissue>
    </source>
</reference>
<protein>
    <recommendedName>
        <fullName evidence="6">Gametogenetin-binding protein 2</fullName>
    </recommendedName>
</protein>
<sequence>MANLVGVHEEGEEVSLGRRQLPITVYDNKIMTMQLGESCAGCEFSGKRRNDDSFSRQYSSLSKAEVTSALVVPSKVLFTRLAQTVACVGCRRSVERLFNQLKDSGHPALEPLVITSTGILTVHRKHALQPRLLSSLFTNHGLALNVVLESIPKLKKSGRCLLHSMEGVRCRGPGGGRAWREVWEVMGTPCREAVTLVSADSLLATLDNYLRKHRFCHECKNKVHRAFDLLVGEVNLDPAKEKGYVATLYAGIRRCEAKRHIHVPPDTEYITHIITRAEPELQGRRERHAKTLEIAQEEVLTCLGLFLYERLQRIHTRMKEEEQTWDILFHVALDALYSSFQLFVEDKQGYSKFEMLCEELQRQELREKAKKEKKNKKKKKNKKNEEGKENSCLCEDEEGGCRECELNMASSCSSQRPTLINATNKQVGSELFCRGGSHLGPPLPNSHLGSSTHHTSSSDQTTPRCSSECGSVEASDGSSERGSSEEKDSCDSSPDPYHTHHHHNHHHHHHHSHHNYHKPHMECSASTDSLVSRCSQGSRDGGYCSAHNSGCSSRDSSEVACGEGLCSHPPHGGPGEEYSGGGELLQPPLSPSLPRHPQLFTLSLQQMLDEPRCEDEDEMIPEAEVRAWRARLGAVRQKRAELRQTLKQRFQQFCHRGCEEDEVVGVADRGGADVGFCLRHHPDKKPR</sequence>
<feature type="compositionally biased region" description="Low complexity" evidence="2">
    <location>
        <begin position="446"/>
        <end position="462"/>
    </location>
</feature>
<feature type="region of interest" description="Disordered" evidence="2">
    <location>
        <begin position="433"/>
        <end position="521"/>
    </location>
</feature>
<gene>
    <name evidence="4" type="ORF">Pmani_023352</name>
    <name evidence="3" type="ORF">Pmani_033170</name>
</gene>
<dbReference type="AlphaFoldDB" id="A0AAE1NQA4"/>
<dbReference type="GO" id="GO:0005737">
    <property type="term" value="C:cytoplasm"/>
    <property type="evidence" value="ECO:0007669"/>
    <property type="project" value="TreeGrafter"/>
</dbReference>
<comment type="caution">
    <text evidence="3">The sequence shown here is derived from an EMBL/GenBank/DDBJ whole genome shotgun (WGS) entry which is preliminary data.</text>
</comment>
<evidence type="ECO:0000313" key="5">
    <source>
        <dbReference type="Proteomes" id="UP001292094"/>
    </source>
</evidence>
<dbReference type="Proteomes" id="UP001292094">
    <property type="component" value="Unassembled WGS sequence"/>
</dbReference>
<name>A0AAE1NQA4_9EUCA</name>
<evidence type="ECO:0008006" key="6">
    <source>
        <dbReference type="Google" id="ProtNLM"/>
    </source>
</evidence>
<proteinExistence type="predicted"/>
<evidence type="ECO:0000313" key="3">
    <source>
        <dbReference type="EMBL" id="KAK4294193.1"/>
    </source>
</evidence>
<evidence type="ECO:0000256" key="1">
    <source>
        <dbReference type="SAM" id="Coils"/>
    </source>
</evidence>